<dbReference type="OrthoDB" id="9804995at2"/>
<reference evidence="11 12" key="1">
    <citation type="submission" date="2018-01" db="EMBL/GenBank/DDBJ databases">
        <title>A novel member of the phylum Bacteroidetes isolated from glacier ice.</title>
        <authorList>
            <person name="Liu Q."/>
            <person name="Xin Y.-H."/>
        </authorList>
    </citation>
    <scope>NUCLEOTIDE SEQUENCE [LARGE SCALE GENOMIC DNA]</scope>
    <source>
        <strain evidence="11 12">RB1R16</strain>
    </source>
</reference>
<dbReference type="RefSeq" id="WP_105040156.1">
    <property type="nucleotide sequence ID" value="NZ_PPSL01000004.1"/>
</dbReference>
<accession>A0A2S7SU44</accession>
<dbReference type="Pfam" id="PF00593">
    <property type="entry name" value="TonB_dep_Rec_b-barrel"/>
    <property type="match status" value="1"/>
</dbReference>
<comment type="similarity">
    <text evidence="8">Belongs to the TonB-dependent receptor family.</text>
</comment>
<protein>
    <submittedName>
        <fullName evidence="11">TonB-dependent receptor</fullName>
    </submittedName>
</protein>
<dbReference type="Gene3D" id="2.170.130.10">
    <property type="entry name" value="TonB-dependent receptor, plug domain"/>
    <property type="match status" value="1"/>
</dbReference>
<dbReference type="PANTHER" id="PTHR30069:SF57">
    <property type="entry name" value="TONB-DEPENDENT RECEPTOR"/>
    <property type="match status" value="1"/>
</dbReference>
<dbReference type="GO" id="GO:0015344">
    <property type="term" value="F:siderophore uptake transmembrane transporter activity"/>
    <property type="evidence" value="ECO:0007669"/>
    <property type="project" value="TreeGrafter"/>
</dbReference>
<feature type="domain" description="TonB-dependent receptor plug" evidence="10">
    <location>
        <begin position="123"/>
        <end position="232"/>
    </location>
</feature>
<keyword evidence="3" id="KW-1134">Transmembrane beta strand</keyword>
<dbReference type="InterPro" id="IPR008969">
    <property type="entry name" value="CarboxyPept-like_regulatory"/>
</dbReference>
<keyword evidence="2" id="KW-0813">Transport</keyword>
<dbReference type="GO" id="GO:0044718">
    <property type="term" value="P:siderophore transmembrane transport"/>
    <property type="evidence" value="ECO:0007669"/>
    <property type="project" value="TreeGrafter"/>
</dbReference>
<dbReference type="GO" id="GO:0009279">
    <property type="term" value="C:cell outer membrane"/>
    <property type="evidence" value="ECO:0007669"/>
    <property type="project" value="UniProtKB-SubCell"/>
</dbReference>
<evidence type="ECO:0000256" key="8">
    <source>
        <dbReference type="RuleBase" id="RU003357"/>
    </source>
</evidence>
<dbReference type="InterPro" id="IPR036942">
    <property type="entry name" value="Beta-barrel_TonB_sf"/>
</dbReference>
<dbReference type="InterPro" id="IPR000531">
    <property type="entry name" value="Beta-barrel_TonB"/>
</dbReference>
<proteinExistence type="inferred from homology"/>
<keyword evidence="11" id="KW-0675">Receptor</keyword>
<dbReference type="SUPFAM" id="SSF49464">
    <property type="entry name" value="Carboxypeptidase regulatory domain-like"/>
    <property type="match status" value="1"/>
</dbReference>
<dbReference type="InterPro" id="IPR012910">
    <property type="entry name" value="Plug_dom"/>
</dbReference>
<dbReference type="Pfam" id="PF07715">
    <property type="entry name" value="Plug"/>
    <property type="match status" value="1"/>
</dbReference>
<keyword evidence="6 8" id="KW-0472">Membrane</keyword>
<dbReference type="Proteomes" id="UP000239872">
    <property type="component" value="Unassembled WGS sequence"/>
</dbReference>
<evidence type="ECO:0000313" key="12">
    <source>
        <dbReference type="Proteomes" id="UP000239872"/>
    </source>
</evidence>
<evidence type="ECO:0000256" key="2">
    <source>
        <dbReference type="ARBA" id="ARBA00022448"/>
    </source>
</evidence>
<dbReference type="Gene3D" id="2.40.170.20">
    <property type="entry name" value="TonB-dependent receptor, beta-barrel domain"/>
    <property type="match status" value="1"/>
</dbReference>
<sequence length="813" mass="90633">MAINRVLLLTIILLISTACFGQTGKISGVVKDKKTEVVISDATIVLEGTTLGAVSDSNGRFSIKDIPTSSYNIKASIIGYDPTILYNIVISSGNEQVLLIEMDNSSNTSLKEIVVRRNPFAKNAETPLSLQNLSAQEIKSNPGGNFDVSRVIQAFPGVGGTSGSVGGYRNDLIIRGGAPNENVYYLDGIEVPVINHFATQGSAGGPTGIINISFIQDVNLYTSAFPAKYDNPLSGVLQLKMKDANPDKVQHNVRLSATELAYSADGPINDKISFQASARRSYLQFLFQALQIPIQPSYWDFQYKVNYKISKKLSFYTLAIGAIDKFSFLTPNNLTPENVYILHSNPLIKQWSYTNGYGLKKLIDKGYFNLTFSRNMLNNQLDKYLDNQNPVEADRTLRIHSTEGETKLRFEVNKFYSRWSYSYGAMVQNDDYKNELYLKYRNAVTDSVGNLVQPAVIIRGNTSVNFFKYGLFGQIAANFFKSKLNISLGLRTDGNTFMTDGNNITKQMSPRLSASYTITDQLKFNASVGRYYKIPTYTILGYTDSTGKYINKTADYISSNHYVAGLELLPKWQGARLTLEGFYKQYGNYPISRLDGISLANKGGDFNVLGNEPISSTGKGRSYGLEFQFQQKLTKNFFVILSYTLYKSEFTNSDNKYIAASWDNGNLLSFIGGYKFKHNIELGVKFRYQGGAPYSPFDIAASQANYSTLGTGVIDYGQFNTLRLKAFNSMDIRLDKKWNRKKWSFDLYMDITNAYASKQPASPTFTFKRTEDNKDFLTTDGKPLKADGSNGIPLLLDNASAVVIPTLGFIIEF</sequence>
<evidence type="ECO:0000256" key="5">
    <source>
        <dbReference type="ARBA" id="ARBA00023077"/>
    </source>
</evidence>
<gene>
    <name evidence="11" type="ORF">CJD36_015740</name>
</gene>
<evidence type="ECO:0000259" key="9">
    <source>
        <dbReference type="Pfam" id="PF00593"/>
    </source>
</evidence>
<dbReference type="Pfam" id="PF13715">
    <property type="entry name" value="CarbopepD_reg_2"/>
    <property type="match status" value="1"/>
</dbReference>
<evidence type="ECO:0000259" key="10">
    <source>
        <dbReference type="Pfam" id="PF07715"/>
    </source>
</evidence>
<dbReference type="Gene3D" id="2.60.40.1120">
    <property type="entry name" value="Carboxypeptidase-like, regulatory domain"/>
    <property type="match status" value="1"/>
</dbReference>
<dbReference type="PROSITE" id="PS51257">
    <property type="entry name" value="PROKAR_LIPOPROTEIN"/>
    <property type="match status" value="1"/>
</dbReference>
<evidence type="ECO:0000256" key="7">
    <source>
        <dbReference type="ARBA" id="ARBA00023237"/>
    </source>
</evidence>
<dbReference type="InterPro" id="IPR039426">
    <property type="entry name" value="TonB-dep_rcpt-like"/>
</dbReference>
<comment type="subcellular location">
    <subcellularLocation>
        <location evidence="1">Cell outer membrane</location>
        <topology evidence="1">Multi-pass membrane protein</topology>
    </subcellularLocation>
</comment>
<evidence type="ECO:0000256" key="4">
    <source>
        <dbReference type="ARBA" id="ARBA00022692"/>
    </source>
</evidence>
<feature type="domain" description="TonB-dependent receptor-like beta-barrel" evidence="9">
    <location>
        <begin position="330"/>
        <end position="748"/>
    </location>
</feature>
<keyword evidence="7" id="KW-0998">Cell outer membrane</keyword>
<evidence type="ECO:0000313" key="11">
    <source>
        <dbReference type="EMBL" id="PQJ10147.1"/>
    </source>
</evidence>
<name>A0A2S7SU44_9BACT</name>
<dbReference type="SUPFAM" id="SSF56935">
    <property type="entry name" value="Porins"/>
    <property type="match status" value="1"/>
</dbReference>
<keyword evidence="12" id="KW-1185">Reference proteome</keyword>
<dbReference type="PANTHER" id="PTHR30069">
    <property type="entry name" value="TONB-DEPENDENT OUTER MEMBRANE RECEPTOR"/>
    <property type="match status" value="1"/>
</dbReference>
<dbReference type="EMBL" id="PPSL01000004">
    <property type="protein sequence ID" value="PQJ10147.1"/>
    <property type="molecule type" value="Genomic_DNA"/>
</dbReference>
<keyword evidence="4" id="KW-0812">Transmembrane</keyword>
<dbReference type="InterPro" id="IPR037066">
    <property type="entry name" value="Plug_dom_sf"/>
</dbReference>
<dbReference type="AlphaFoldDB" id="A0A2S7SU44"/>
<keyword evidence="5 8" id="KW-0798">TonB box</keyword>
<evidence type="ECO:0000256" key="1">
    <source>
        <dbReference type="ARBA" id="ARBA00004571"/>
    </source>
</evidence>
<evidence type="ECO:0000256" key="6">
    <source>
        <dbReference type="ARBA" id="ARBA00023136"/>
    </source>
</evidence>
<organism evidence="11 12">
    <name type="scientific">Flavipsychrobacter stenotrophus</name>
    <dbReference type="NCBI Taxonomy" id="2077091"/>
    <lineage>
        <taxon>Bacteria</taxon>
        <taxon>Pseudomonadati</taxon>
        <taxon>Bacteroidota</taxon>
        <taxon>Chitinophagia</taxon>
        <taxon>Chitinophagales</taxon>
        <taxon>Chitinophagaceae</taxon>
        <taxon>Flavipsychrobacter</taxon>
    </lineage>
</organism>
<evidence type="ECO:0000256" key="3">
    <source>
        <dbReference type="ARBA" id="ARBA00022452"/>
    </source>
</evidence>
<comment type="caution">
    <text evidence="11">The sequence shown here is derived from an EMBL/GenBank/DDBJ whole genome shotgun (WGS) entry which is preliminary data.</text>
</comment>